<comment type="caution">
    <text evidence="2">The sequence shown here is derived from an EMBL/GenBank/DDBJ whole genome shotgun (WGS) entry which is preliminary data.</text>
</comment>
<dbReference type="EMBL" id="CAJZBQ010000057">
    <property type="protein sequence ID" value="CAG9333945.1"/>
    <property type="molecule type" value="Genomic_DNA"/>
</dbReference>
<dbReference type="Proteomes" id="UP001162131">
    <property type="component" value="Unassembled WGS sequence"/>
</dbReference>
<evidence type="ECO:0000313" key="3">
    <source>
        <dbReference type="Proteomes" id="UP001162131"/>
    </source>
</evidence>
<sequence length="208" mass="23211">MIILALLLTFVGAQKCKESCMQSCLDVTPGIDCYPRCCDFNPEIYAVVPLYKLSPDGQLIQIENPLKYPDCDQTCFTVCLEAGANQYKCNYNCKCNPLDLVPTIHESRLAQYSIPLVTNITTLEQGTTLLEATLKEKATTKCEKKCATACIGQAEDCEIDCLAEQCVDKTKISTMMIIGFAGCGFVLTLLSKKFIPRREDFNHYTRLE</sequence>
<keyword evidence="1" id="KW-1133">Transmembrane helix</keyword>
<name>A0AAU9KAL0_9CILI</name>
<gene>
    <name evidence="2" type="ORF">BSTOLATCC_MIC59754</name>
</gene>
<keyword evidence="1" id="KW-0812">Transmembrane</keyword>
<reference evidence="2" key="1">
    <citation type="submission" date="2021-09" db="EMBL/GenBank/DDBJ databases">
        <authorList>
            <consortium name="AG Swart"/>
            <person name="Singh M."/>
            <person name="Singh A."/>
            <person name="Seah K."/>
            <person name="Emmerich C."/>
        </authorList>
    </citation>
    <scope>NUCLEOTIDE SEQUENCE</scope>
    <source>
        <strain evidence="2">ATCC30299</strain>
    </source>
</reference>
<keyword evidence="3" id="KW-1185">Reference proteome</keyword>
<keyword evidence="1" id="KW-0472">Membrane</keyword>
<dbReference type="AlphaFoldDB" id="A0AAU9KAL0"/>
<evidence type="ECO:0000256" key="1">
    <source>
        <dbReference type="SAM" id="Phobius"/>
    </source>
</evidence>
<evidence type="ECO:0000313" key="2">
    <source>
        <dbReference type="EMBL" id="CAG9333945.1"/>
    </source>
</evidence>
<protein>
    <submittedName>
        <fullName evidence="2">Uncharacterized protein</fullName>
    </submittedName>
</protein>
<organism evidence="2 3">
    <name type="scientific">Blepharisma stoltei</name>
    <dbReference type="NCBI Taxonomy" id="1481888"/>
    <lineage>
        <taxon>Eukaryota</taxon>
        <taxon>Sar</taxon>
        <taxon>Alveolata</taxon>
        <taxon>Ciliophora</taxon>
        <taxon>Postciliodesmatophora</taxon>
        <taxon>Heterotrichea</taxon>
        <taxon>Heterotrichida</taxon>
        <taxon>Blepharismidae</taxon>
        <taxon>Blepharisma</taxon>
    </lineage>
</organism>
<proteinExistence type="predicted"/>
<feature type="transmembrane region" description="Helical" evidence="1">
    <location>
        <begin position="172"/>
        <end position="190"/>
    </location>
</feature>
<accession>A0AAU9KAL0</accession>